<organism evidence="1">
    <name type="scientific">uncultured Chloroflexia bacterium</name>
    <dbReference type="NCBI Taxonomy" id="1672391"/>
    <lineage>
        <taxon>Bacteria</taxon>
        <taxon>Bacillati</taxon>
        <taxon>Chloroflexota</taxon>
        <taxon>Chloroflexia</taxon>
        <taxon>environmental samples</taxon>
    </lineage>
</organism>
<evidence type="ECO:0000313" key="1">
    <source>
        <dbReference type="EMBL" id="CAA9282276.1"/>
    </source>
</evidence>
<name>A0A6J4JMC6_9CHLR</name>
<protein>
    <submittedName>
        <fullName evidence="1">Uncharacterized protein</fullName>
    </submittedName>
</protein>
<gene>
    <name evidence="1" type="ORF">AVDCRST_MAG26-3463</name>
</gene>
<accession>A0A6J4JMC6</accession>
<proteinExistence type="predicted"/>
<reference evidence="1" key="1">
    <citation type="submission" date="2020-02" db="EMBL/GenBank/DDBJ databases">
        <authorList>
            <person name="Meier V. D."/>
        </authorList>
    </citation>
    <scope>NUCLEOTIDE SEQUENCE</scope>
    <source>
        <strain evidence="1">AVDCRST_MAG26</strain>
    </source>
</reference>
<dbReference type="AlphaFoldDB" id="A0A6J4JMC6"/>
<dbReference type="EMBL" id="CADCTK010000811">
    <property type="protein sequence ID" value="CAA9282276.1"/>
    <property type="molecule type" value="Genomic_DNA"/>
</dbReference>
<sequence length="66" mass="7425">MPARRARFPTWQRDNPVIHYRMPVFDGITMAAPVPSMEGLELYPDVTAYVVRSGAILQGPCSYITL</sequence>